<dbReference type="InterPro" id="IPR013154">
    <property type="entry name" value="ADH-like_N"/>
</dbReference>
<dbReference type="SMART" id="SM00829">
    <property type="entry name" value="PKS_ER"/>
    <property type="match status" value="1"/>
</dbReference>
<dbReference type="CDD" id="cd05276">
    <property type="entry name" value="p53_inducible_oxidoreductase"/>
    <property type="match status" value="1"/>
</dbReference>
<sequence>MKAVTVKKPGGPEQLEFVEVAAPEPKKGELLVRVNAAAVNRTDIITREGKVGYAENPILGVEIAGTVVDANGDHSFSSGDRVMGLVNGGGYAEFAVMPADRAMKIPESLSIEEAAAIPEVFLTAYQTLFWIGKLQKQETVLIHAGASGVGTAAIQLAKKLCDAKVIVTAGSERKLDFCRELGADVLINYKEQSFDEEVLKATDGKGADLILDFIGADYWEKNLASIRKEGRWVLIGILGGSELEKVNLFSLMSKCIQLTGTLLTPRSDEYKARLTHEFAENVTPYFERKEIVPVIDTKFPLEKVRNAQQHMEENRNIGKIILEIKDQI</sequence>
<dbReference type="GO" id="GO:0016651">
    <property type="term" value="F:oxidoreductase activity, acting on NAD(P)H"/>
    <property type="evidence" value="ECO:0007669"/>
    <property type="project" value="TreeGrafter"/>
</dbReference>
<reference evidence="4 5" key="1">
    <citation type="submission" date="2016-10" db="EMBL/GenBank/DDBJ databases">
        <authorList>
            <person name="de Groot N.N."/>
        </authorList>
    </citation>
    <scope>NUCLEOTIDE SEQUENCE [LARGE SCALE GENOMIC DNA]</scope>
    <source>
        <strain evidence="4 5">CGMCC 1.6762</strain>
    </source>
</reference>
<keyword evidence="1" id="KW-0521">NADP</keyword>
<evidence type="ECO:0000256" key="2">
    <source>
        <dbReference type="ARBA" id="ARBA00023002"/>
    </source>
</evidence>
<protein>
    <submittedName>
        <fullName evidence="4">Putative NAD(P)H quinone oxidoreductase, PIG3 family</fullName>
    </submittedName>
</protein>
<feature type="domain" description="Enoyl reductase (ER)" evidence="3">
    <location>
        <begin position="10"/>
        <end position="322"/>
    </location>
</feature>
<name>A0A1G6Y578_9BACL</name>
<dbReference type="PANTHER" id="PTHR48106:SF18">
    <property type="entry name" value="QUINONE OXIDOREDUCTASE PIG3"/>
    <property type="match status" value="1"/>
</dbReference>
<dbReference type="SUPFAM" id="SSF50129">
    <property type="entry name" value="GroES-like"/>
    <property type="match status" value="1"/>
</dbReference>
<evidence type="ECO:0000259" key="3">
    <source>
        <dbReference type="SMART" id="SM00829"/>
    </source>
</evidence>
<evidence type="ECO:0000313" key="5">
    <source>
        <dbReference type="Proteomes" id="UP000198823"/>
    </source>
</evidence>
<dbReference type="STRING" id="426756.SAMN04488126_101314"/>
<dbReference type="AlphaFoldDB" id="A0A1G6Y578"/>
<dbReference type="Gene3D" id="3.90.180.10">
    <property type="entry name" value="Medium-chain alcohol dehydrogenases, catalytic domain"/>
    <property type="match status" value="1"/>
</dbReference>
<evidence type="ECO:0000256" key="1">
    <source>
        <dbReference type="ARBA" id="ARBA00022857"/>
    </source>
</evidence>
<dbReference type="RefSeq" id="WP_092093683.1">
    <property type="nucleotide sequence ID" value="NZ_FNAR01000001.1"/>
</dbReference>
<dbReference type="Proteomes" id="UP000198823">
    <property type="component" value="Unassembled WGS sequence"/>
</dbReference>
<dbReference type="PANTHER" id="PTHR48106">
    <property type="entry name" value="QUINONE OXIDOREDUCTASE PIG3-RELATED"/>
    <property type="match status" value="1"/>
</dbReference>
<dbReference type="EMBL" id="FNAR01000001">
    <property type="protein sequence ID" value="SDD85558.1"/>
    <property type="molecule type" value="Genomic_DNA"/>
</dbReference>
<keyword evidence="2" id="KW-0560">Oxidoreductase</keyword>
<dbReference type="SUPFAM" id="SSF51735">
    <property type="entry name" value="NAD(P)-binding Rossmann-fold domains"/>
    <property type="match status" value="1"/>
</dbReference>
<dbReference type="Gene3D" id="3.40.50.720">
    <property type="entry name" value="NAD(P)-binding Rossmann-like Domain"/>
    <property type="match status" value="1"/>
</dbReference>
<dbReference type="Pfam" id="PF00107">
    <property type="entry name" value="ADH_zinc_N"/>
    <property type="match status" value="1"/>
</dbReference>
<dbReference type="InterPro" id="IPR020843">
    <property type="entry name" value="ER"/>
</dbReference>
<dbReference type="InterPro" id="IPR036291">
    <property type="entry name" value="NAD(P)-bd_dom_sf"/>
</dbReference>
<dbReference type="InterPro" id="IPR011032">
    <property type="entry name" value="GroES-like_sf"/>
</dbReference>
<dbReference type="Pfam" id="PF08240">
    <property type="entry name" value="ADH_N"/>
    <property type="match status" value="1"/>
</dbReference>
<organism evidence="4 5">
    <name type="scientific">Bhargavaea beijingensis</name>
    <dbReference type="NCBI Taxonomy" id="426756"/>
    <lineage>
        <taxon>Bacteria</taxon>
        <taxon>Bacillati</taxon>
        <taxon>Bacillota</taxon>
        <taxon>Bacilli</taxon>
        <taxon>Bacillales</taxon>
        <taxon>Caryophanaceae</taxon>
        <taxon>Bhargavaea</taxon>
    </lineage>
</organism>
<proteinExistence type="predicted"/>
<dbReference type="OrthoDB" id="9792162at2"/>
<dbReference type="InterPro" id="IPR013149">
    <property type="entry name" value="ADH-like_C"/>
</dbReference>
<gene>
    <name evidence="4" type="ORF">SAMN04488126_101314</name>
</gene>
<evidence type="ECO:0000313" key="4">
    <source>
        <dbReference type="EMBL" id="SDD85558.1"/>
    </source>
</evidence>
<dbReference type="NCBIfam" id="TIGR02824">
    <property type="entry name" value="quinone_pig3"/>
    <property type="match status" value="1"/>
</dbReference>
<dbReference type="InterPro" id="IPR014189">
    <property type="entry name" value="Quinone_OxRdtase_PIG3"/>
</dbReference>
<dbReference type="GO" id="GO:0070402">
    <property type="term" value="F:NADPH binding"/>
    <property type="evidence" value="ECO:0007669"/>
    <property type="project" value="TreeGrafter"/>
</dbReference>
<accession>A0A1G6Y578</accession>